<dbReference type="InterPro" id="IPR013342">
    <property type="entry name" value="Mandelate_racemase_C"/>
</dbReference>
<dbReference type="InterPro" id="IPR029065">
    <property type="entry name" value="Enolase_C-like"/>
</dbReference>
<evidence type="ECO:0000256" key="3">
    <source>
        <dbReference type="ARBA" id="ARBA00022842"/>
    </source>
</evidence>
<evidence type="ECO:0000259" key="5">
    <source>
        <dbReference type="SMART" id="SM00922"/>
    </source>
</evidence>
<dbReference type="SUPFAM" id="SSF54826">
    <property type="entry name" value="Enolase N-terminal domain-like"/>
    <property type="match status" value="1"/>
</dbReference>
<reference evidence="6 7" key="1">
    <citation type="submission" date="2016-10" db="EMBL/GenBank/DDBJ databases">
        <authorList>
            <person name="de Groot N.N."/>
        </authorList>
    </citation>
    <scope>NUCLEOTIDE SEQUENCE [LARGE SCALE GENOMIC DNA]</scope>
    <source>
        <strain evidence="6 7">DSM 19547</strain>
    </source>
</reference>
<dbReference type="RefSeq" id="WP_093424630.1">
    <property type="nucleotide sequence ID" value="NZ_FOXA01000019.1"/>
</dbReference>
<comment type="cofactor">
    <cofactor evidence="1">
        <name>Mg(2+)</name>
        <dbReference type="ChEBI" id="CHEBI:18420"/>
    </cofactor>
</comment>
<dbReference type="SMART" id="SM00922">
    <property type="entry name" value="MR_MLE"/>
    <property type="match status" value="1"/>
</dbReference>
<name>A0A1I5UCD2_9RHOB</name>
<dbReference type="SUPFAM" id="SSF51604">
    <property type="entry name" value="Enolase C-terminal domain-like"/>
    <property type="match status" value="1"/>
</dbReference>
<dbReference type="GO" id="GO:0016052">
    <property type="term" value="P:carbohydrate catabolic process"/>
    <property type="evidence" value="ECO:0007669"/>
    <property type="project" value="TreeGrafter"/>
</dbReference>
<dbReference type="Gene3D" id="3.20.20.120">
    <property type="entry name" value="Enolase-like C-terminal domain"/>
    <property type="match status" value="1"/>
</dbReference>
<keyword evidence="3" id="KW-0460">Magnesium</keyword>
<evidence type="ECO:0000313" key="7">
    <source>
        <dbReference type="Proteomes" id="UP000199356"/>
    </source>
</evidence>
<dbReference type="STRING" id="441119.SAMN04488047_11926"/>
<dbReference type="Pfam" id="PF02746">
    <property type="entry name" value="MR_MLE_N"/>
    <property type="match status" value="1"/>
</dbReference>
<dbReference type="SFLD" id="SFLDS00001">
    <property type="entry name" value="Enolase"/>
    <property type="match status" value="1"/>
</dbReference>
<sequence>MNLSIQGIRAYPAYIPTTLPLGSVEAQASLSCVVVEVLTKDGPAGYGFTAITDEEAVAAIVRDLASPNLEGLSALDREGVAERLYWLLTPRGQSGYASHVASAIDLALWDILGKVTGQPCWKLLGGAREEVPLYVTFGFGSFDRDQLAESARYLRREGVSRLKMVVGHHALRKRMDGADVRAILREDVERVRTVREAAGDDAQIFIDANCSLDPGSARWLADRLRPYEVAFFEEPLRDNDPRHLREMREISGTRIAAGQNEGQLWRFDQLTGSGAVDVIQPNVTICGGFTVGMKAAALAEARNVELANGGAFPFHNMHLHAGLAHGGLVEWHLISVEMCRALFKDLPERDGETLRLPNTPGLGFDADPDALRDFAARPTSHGRGKG</sequence>
<dbReference type="PANTHER" id="PTHR13794:SF58">
    <property type="entry name" value="MITOCHONDRIAL ENOLASE SUPERFAMILY MEMBER 1"/>
    <property type="match status" value="1"/>
</dbReference>
<evidence type="ECO:0000313" key="6">
    <source>
        <dbReference type="EMBL" id="SFP92884.1"/>
    </source>
</evidence>
<dbReference type="GO" id="GO:0000287">
    <property type="term" value="F:magnesium ion binding"/>
    <property type="evidence" value="ECO:0007669"/>
    <property type="project" value="TreeGrafter"/>
</dbReference>
<dbReference type="InterPro" id="IPR036849">
    <property type="entry name" value="Enolase-like_C_sf"/>
</dbReference>
<dbReference type="GO" id="GO:0016836">
    <property type="term" value="F:hydro-lyase activity"/>
    <property type="evidence" value="ECO:0007669"/>
    <property type="project" value="TreeGrafter"/>
</dbReference>
<keyword evidence="2" id="KW-0479">Metal-binding</keyword>
<dbReference type="Proteomes" id="UP000199356">
    <property type="component" value="Unassembled WGS sequence"/>
</dbReference>
<dbReference type="Pfam" id="PF13378">
    <property type="entry name" value="MR_MLE_C"/>
    <property type="match status" value="1"/>
</dbReference>
<dbReference type="InterPro" id="IPR029017">
    <property type="entry name" value="Enolase-like_N"/>
</dbReference>
<keyword evidence="7" id="KW-1185">Reference proteome</keyword>
<proteinExistence type="predicted"/>
<dbReference type="OrthoDB" id="9802699at2"/>
<evidence type="ECO:0000256" key="1">
    <source>
        <dbReference type="ARBA" id="ARBA00001946"/>
    </source>
</evidence>
<dbReference type="PANTHER" id="PTHR13794">
    <property type="entry name" value="ENOLASE SUPERFAMILY, MANDELATE RACEMASE"/>
    <property type="match status" value="1"/>
</dbReference>
<dbReference type="Gene3D" id="3.30.390.10">
    <property type="entry name" value="Enolase-like, N-terminal domain"/>
    <property type="match status" value="1"/>
</dbReference>
<protein>
    <submittedName>
        <fullName evidence="6">L-alanine-DL-glutamate epimerase</fullName>
    </submittedName>
</protein>
<evidence type="ECO:0000256" key="2">
    <source>
        <dbReference type="ARBA" id="ARBA00022723"/>
    </source>
</evidence>
<feature type="region of interest" description="Disordered" evidence="4">
    <location>
        <begin position="354"/>
        <end position="386"/>
    </location>
</feature>
<dbReference type="CDD" id="cd03316">
    <property type="entry name" value="MR_like"/>
    <property type="match status" value="1"/>
</dbReference>
<organism evidence="6 7">
    <name type="scientific">Tranquillimonas alkanivorans</name>
    <dbReference type="NCBI Taxonomy" id="441119"/>
    <lineage>
        <taxon>Bacteria</taxon>
        <taxon>Pseudomonadati</taxon>
        <taxon>Pseudomonadota</taxon>
        <taxon>Alphaproteobacteria</taxon>
        <taxon>Rhodobacterales</taxon>
        <taxon>Roseobacteraceae</taxon>
        <taxon>Tranquillimonas</taxon>
    </lineage>
</organism>
<evidence type="ECO:0000256" key="4">
    <source>
        <dbReference type="SAM" id="MobiDB-lite"/>
    </source>
</evidence>
<feature type="domain" description="Mandelate racemase/muconate lactonizing enzyme C-terminal" evidence="5">
    <location>
        <begin position="144"/>
        <end position="254"/>
    </location>
</feature>
<dbReference type="AlphaFoldDB" id="A0A1I5UCD2"/>
<dbReference type="InterPro" id="IPR046945">
    <property type="entry name" value="RHMD-like"/>
</dbReference>
<dbReference type="EMBL" id="FOXA01000019">
    <property type="protein sequence ID" value="SFP92884.1"/>
    <property type="molecule type" value="Genomic_DNA"/>
</dbReference>
<dbReference type="InterPro" id="IPR013341">
    <property type="entry name" value="Mandelate_racemase_N_dom"/>
</dbReference>
<accession>A0A1I5UCD2</accession>
<gene>
    <name evidence="6" type="ORF">SAMN04488047_11926</name>
</gene>